<proteinExistence type="predicted"/>
<evidence type="ECO:0000313" key="1">
    <source>
        <dbReference type="EMBL" id="KAI9899602.1"/>
    </source>
</evidence>
<sequence>MASYTPEVPGSVPPPPLPPPKPGSHEVSGISTPVGVGGTEAGERAQHNMPGSVASPGIQDIPADPGSGWLPAMLQDKSKQDIADILASPSLLQALTHSPRAAHPSLTASHDALHAALAENADLAARLADQEARLSHQRAATQAQLLSGHALERQWRARQSDMDHALAPFAPASLYQRLGQAVGEQAAYCHALEESFLEGECDGGEGGEFTTEREVADWVKRYREARGLYYLREERKQRWDEGRVGGWR</sequence>
<reference evidence="1" key="1">
    <citation type="submission" date="2022-10" db="EMBL/GenBank/DDBJ databases">
        <title>Complete Genome of Trichothecium roseum strain YXFP-22015, a Plant Pathogen Isolated from Citrus.</title>
        <authorList>
            <person name="Wang Y."/>
            <person name="Zhu L."/>
        </authorList>
    </citation>
    <scope>NUCLEOTIDE SEQUENCE</scope>
    <source>
        <strain evidence="1">YXFP-22015</strain>
    </source>
</reference>
<gene>
    <name evidence="1" type="ORF">N3K66_006063</name>
</gene>
<protein>
    <submittedName>
        <fullName evidence="1">Uncharacterized protein</fullName>
    </submittedName>
</protein>
<keyword evidence="2" id="KW-1185">Reference proteome</keyword>
<name>A0ACC0UZM2_9HYPO</name>
<evidence type="ECO:0000313" key="2">
    <source>
        <dbReference type="Proteomes" id="UP001163324"/>
    </source>
</evidence>
<dbReference type="EMBL" id="CM047944">
    <property type="protein sequence ID" value="KAI9899602.1"/>
    <property type="molecule type" value="Genomic_DNA"/>
</dbReference>
<accession>A0ACC0UZM2</accession>
<dbReference type="Proteomes" id="UP001163324">
    <property type="component" value="Chromosome 5"/>
</dbReference>
<organism evidence="1 2">
    <name type="scientific">Trichothecium roseum</name>
    <dbReference type="NCBI Taxonomy" id="47278"/>
    <lineage>
        <taxon>Eukaryota</taxon>
        <taxon>Fungi</taxon>
        <taxon>Dikarya</taxon>
        <taxon>Ascomycota</taxon>
        <taxon>Pezizomycotina</taxon>
        <taxon>Sordariomycetes</taxon>
        <taxon>Hypocreomycetidae</taxon>
        <taxon>Hypocreales</taxon>
        <taxon>Hypocreales incertae sedis</taxon>
        <taxon>Trichothecium</taxon>
    </lineage>
</organism>
<comment type="caution">
    <text evidence="1">The sequence shown here is derived from an EMBL/GenBank/DDBJ whole genome shotgun (WGS) entry which is preliminary data.</text>
</comment>